<dbReference type="InterPro" id="IPR006222">
    <property type="entry name" value="GCVT_N"/>
</dbReference>
<dbReference type="PANTHER" id="PTHR43757">
    <property type="entry name" value="AMINOMETHYLTRANSFERASE"/>
    <property type="match status" value="1"/>
</dbReference>
<dbReference type="PRINTS" id="PR00411">
    <property type="entry name" value="PNDRDTASEI"/>
</dbReference>
<name>A0A9X1AGY4_9HYPH</name>
<dbReference type="Gene3D" id="1.10.10.1100">
    <property type="entry name" value="BFD-like [2Fe-2S]-binding domain"/>
    <property type="match status" value="1"/>
</dbReference>
<feature type="domain" description="Aminomethyltransferase C-terminal" evidence="5">
    <location>
        <begin position="811"/>
        <end position="894"/>
    </location>
</feature>
<dbReference type="InterPro" id="IPR013977">
    <property type="entry name" value="GcvT_C"/>
</dbReference>
<protein>
    <submittedName>
        <fullName evidence="7">(2Fe-2S)-binding protein</fullName>
    </submittedName>
</protein>
<dbReference type="PRINTS" id="PR00368">
    <property type="entry name" value="FADPNR"/>
</dbReference>
<dbReference type="InterPro" id="IPR042204">
    <property type="entry name" value="2Fe-2S-bd_N"/>
</dbReference>
<evidence type="ECO:0000313" key="7">
    <source>
        <dbReference type="EMBL" id="MBT1159584.1"/>
    </source>
</evidence>
<feature type="domain" description="SoxA A3" evidence="6">
    <location>
        <begin position="428"/>
        <end position="510"/>
    </location>
</feature>
<dbReference type="InterPro" id="IPR027266">
    <property type="entry name" value="TrmE/GcvT-like"/>
</dbReference>
<comment type="similarity">
    <text evidence="1">Belongs to the GcvT family.</text>
</comment>
<evidence type="ECO:0000259" key="4">
    <source>
        <dbReference type="Pfam" id="PF07992"/>
    </source>
</evidence>
<dbReference type="GO" id="GO:0016491">
    <property type="term" value="F:oxidoreductase activity"/>
    <property type="evidence" value="ECO:0007669"/>
    <property type="project" value="UniProtKB-KW"/>
</dbReference>
<dbReference type="InterPro" id="IPR028896">
    <property type="entry name" value="GcvT/YgfZ/DmdA"/>
</dbReference>
<evidence type="ECO:0000259" key="3">
    <source>
        <dbReference type="Pfam" id="PF01571"/>
    </source>
</evidence>
<proteinExistence type="inferred from homology"/>
<dbReference type="Pfam" id="PF07992">
    <property type="entry name" value="Pyr_redox_2"/>
    <property type="match status" value="1"/>
</dbReference>
<dbReference type="Gene3D" id="3.10.20.440">
    <property type="entry name" value="2Fe-2S iron-sulphur cluster binding domain, sarcosine oxidase, alpha subunit, N-terminal domain"/>
    <property type="match status" value="1"/>
</dbReference>
<dbReference type="InterPro" id="IPR023753">
    <property type="entry name" value="FAD/NAD-binding_dom"/>
</dbReference>
<evidence type="ECO:0000256" key="1">
    <source>
        <dbReference type="ARBA" id="ARBA00008609"/>
    </source>
</evidence>
<dbReference type="EMBL" id="JAFLWW010000012">
    <property type="protein sequence ID" value="MBT1159584.1"/>
    <property type="molecule type" value="Genomic_DNA"/>
</dbReference>
<sequence length="902" mass="98146">MRLPSGGTGITREKELSFAFDGKPHRGFEGDTVASALLAAGVRTVGRSFKYHRPRGIWGHGVEEPNAIFDVKLAGFHEPNARGTTTPLADGLVVRSINARPDASRDRFGFLDRFAKFIPAGFYYKTFMWPSWERFEPRIRAMAGLGEIDREWAPKAFSSHVHDTCDVLVVGAGNSGLRAALAAARDGRSVTVVDEGFAPGGQLLYRSRTADGEHAEEWLASTLAELSRLGVTIMSRSTAYGIYDHNLVCVAELKKATNPPISHRIRPKQIVLATGAIERPLVFPNNDRPGIMSAASALFYLRRHGVRVGERIVIASNNDSTAEVAEAFRVVGANVTEVSSVANVRGKNRVEAVIDENGRSIPADALLVSGGYSPTVHLFCQAKGKLAWSDERAAFVPKDEVQGVKVIGSANGDFRWRVQASWPTKPTKERAWIDFQNDVTSKDVALAARENFRSVEHLKRYTTLGMATDQGKTSNVNGLAALAAFTGRSIAETGTTTFRPPYTPVSMMAFTGYRHGQLFNPVRRLALETEHRAAGAIFGEYGGWLRPAAYDRDIQSEALRAREGVGIFDASPLGKVEVIGPDAGLLLDFNGYGKVSTLKPGRIRYGLTLNENGSVYDDGVIARLDETRFLVSCSSSHVTGVHLRLEDIRQDLFDPTRLSIHNATSRWATLTVTGPKSRSLLDSLSLGLDLGNEAFPHMSWRMATFEGGPVRLARVSFSGDLSFEVSVPQSKAASLFCALREAGARFNATMLGLEALMILRAEKGYIVIGKDTDGLTLPHDLGIVGPRDKRTDEFVGRRSLFTEWAQEKKRRQFTGLSITDGGGPLATGAHAIERVTGKSRSIGFVTSSYFSPTIGKPIALGLIENAMERQGEIIEMQHLGAVRKARVSAACAFDPEGARLNA</sequence>
<feature type="domain" description="FAD/NAD(P)-binding" evidence="4">
    <location>
        <begin position="166"/>
        <end position="336"/>
    </location>
</feature>
<dbReference type="SUPFAM" id="SSF103025">
    <property type="entry name" value="Folate-binding domain"/>
    <property type="match status" value="1"/>
</dbReference>
<feature type="domain" description="GCVT N-terminal" evidence="3">
    <location>
        <begin position="529"/>
        <end position="783"/>
    </location>
</feature>
<dbReference type="SUPFAM" id="SSF101790">
    <property type="entry name" value="Aminomethyltransferase beta-barrel domain"/>
    <property type="match status" value="1"/>
</dbReference>
<dbReference type="InterPro" id="IPR041117">
    <property type="entry name" value="SoxA_A3"/>
</dbReference>
<dbReference type="Pfam" id="PF13510">
    <property type="entry name" value="Fer2_4"/>
    <property type="match status" value="1"/>
</dbReference>
<dbReference type="PANTHER" id="PTHR43757:SF2">
    <property type="entry name" value="AMINOMETHYLTRANSFERASE, MITOCHONDRIAL"/>
    <property type="match status" value="1"/>
</dbReference>
<dbReference type="InterPro" id="IPR041854">
    <property type="entry name" value="BFD-like_2Fe2S-bd_dom_sf"/>
</dbReference>
<dbReference type="Pfam" id="PF08669">
    <property type="entry name" value="GCV_T_C"/>
    <property type="match status" value="1"/>
</dbReference>
<comment type="caution">
    <text evidence="7">The sequence shown here is derived from an EMBL/GenBank/DDBJ whole genome shotgun (WGS) entry which is preliminary data.</text>
</comment>
<dbReference type="Pfam" id="PF17806">
    <property type="entry name" value="SO_alpha_A3"/>
    <property type="match status" value="1"/>
</dbReference>
<dbReference type="Proteomes" id="UP001138921">
    <property type="component" value="Unassembled WGS sequence"/>
</dbReference>
<dbReference type="Pfam" id="PF01571">
    <property type="entry name" value="GCV_T"/>
    <property type="match status" value="1"/>
</dbReference>
<dbReference type="RefSeq" id="WP_214393401.1">
    <property type="nucleotide sequence ID" value="NZ_JAFLWW010000012.1"/>
</dbReference>
<dbReference type="InterPro" id="IPR029043">
    <property type="entry name" value="GcvT/YgfZ_C"/>
</dbReference>
<accession>A0A9X1AGY4</accession>
<evidence type="ECO:0000256" key="2">
    <source>
        <dbReference type="ARBA" id="ARBA00023002"/>
    </source>
</evidence>
<gene>
    <name evidence="7" type="ORF">J1C56_28930</name>
</gene>
<dbReference type="AlphaFoldDB" id="A0A9X1AGY4"/>
<dbReference type="Gene3D" id="3.30.1360.120">
    <property type="entry name" value="Probable tRNA modification gtpase trme, domain 1"/>
    <property type="match status" value="1"/>
</dbReference>
<reference evidence="7" key="2">
    <citation type="submission" date="2021-03" db="EMBL/GenBank/DDBJ databases">
        <authorList>
            <person name="Artuso I."/>
            <person name="Turrini P."/>
            <person name="Pirolo M."/>
            <person name="Lugli G.A."/>
            <person name="Ventura M."/>
            <person name="Visca P."/>
        </authorList>
    </citation>
    <scope>NUCLEOTIDE SEQUENCE</scope>
    <source>
        <strain evidence="7">LMG 26462</strain>
    </source>
</reference>
<reference evidence="7" key="1">
    <citation type="journal article" date="2021" name="Microorganisms">
        <title>Phylogenomic Reconstruction and Metabolic Potential of the Genus Aminobacter.</title>
        <authorList>
            <person name="Artuso I."/>
            <person name="Turrini P."/>
            <person name="Pirolo M."/>
            <person name="Lugli G.A."/>
            <person name="Ventura M."/>
            <person name="Visca P."/>
        </authorList>
    </citation>
    <scope>NUCLEOTIDE SEQUENCE</scope>
    <source>
        <strain evidence="7">LMG 26462</strain>
    </source>
</reference>
<dbReference type="Gene3D" id="3.50.50.60">
    <property type="entry name" value="FAD/NAD(P)-binding domain"/>
    <property type="match status" value="1"/>
</dbReference>
<evidence type="ECO:0000259" key="6">
    <source>
        <dbReference type="Pfam" id="PF17806"/>
    </source>
</evidence>
<keyword evidence="2" id="KW-0560">Oxidoreductase</keyword>
<dbReference type="SUPFAM" id="SSF51905">
    <property type="entry name" value="FAD/NAD(P)-binding domain"/>
    <property type="match status" value="1"/>
</dbReference>
<evidence type="ECO:0000259" key="5">
    <source>
        <dbReference type="Pfam" id="PF08669"/>
    </source>
</evidence>
<keyword evidence="8" id="KW-1185">Reference proteome</keyword>
<dbReference type="InterPro" id="IPR036188">
    <property type="entry name" value="FAD/NAD-bd_sf"/>
</dbReference>
<organism evidence="7 8">
    <name type="scientific">Aminobacter anthyllidis</name>
    <dbReference type="NCBI Taxonomy" id="1035067"/>
    <lineage>
        <taxon>Bacteria</taxon>
        <taxon>Pseudomonadati</taxon>
        <taxon>Pseudomonadota</taxon>
        <taxon>Alphaproteobacteria</taxon>
        <taxon>Hyphomicrobiales</taxon>
        <taxon>Phyllobacteriaceae</taxon>
        <taxon>Aminobacter</taxon>
    </lineage>
</organism>
<evidence type="ECO:0000313" key="8">
    <source>
        <dbReference type="Proteomes" id="UP001138921"/>
    </source>
</evidence>